<name>A0ABT5L1L7_9ALTE</name>
<sequence length="107" mass="11032">MSRTGRASATNSIYILELGTPGVYSLTDLPPYTVINLTANVPAYSSSTIPGTQQFVLRAVDMPASVNAGPAGIAQFSIGGVLETSGLGGTYISPASYNIDLAIDISY</sequence>
<proteinExistence type="predicted"/>
<keyword evidence="2" id="KW-1185">Reference proteome</keyword>
<gene>
    <name evidence="1" type="ORF">OIK42_03195</name>
</gene>
<dbReference type="RefSeq" id="WP_273638335.1">
    <property type="nucleotide sequence ID" value="NZ_JAQQXP010000001.1"/>
</dbReference>
<dbReference type="EMBL" id="JAQQXP010000001">
    <property type="protein sequence ID" value="MDC8829762.1"/>
    <property type="molecule type" value="Genomic_DNA"/>
</dbReference>
<dbReference type="Proteomes" id="UP001218788">
    <property type="component" value="Unassembled WGS sequence"/>
</dbReference>
<organism evidence="1 2">
    <name type="scientific">Alteromonas gilva</name>
    <dbReference type="NCBI Taxonomy" id="2987522"/>
    <lineage>
        <taxon>Bacteria</taxon>
        <taxon>Pseudomonadati</taxon>
        <taxon>Pseudomonadota</taxon>
        <taxon>Gammaproteobacteria</taxon>
        <taxon>Alteromonadales</taxon>
        <taxon>Alteromonadaceae</taxon>
        <taxon>Alteromonas/Salinimonas group</taxon>
        <taxon>Alteromonas</taxon>
    </lineage>
</organism>
<evidence type="ECO:0000313" key="2">
    <source>
        <dbReference type="Proteomes" id="UP001218788"/>
    </source>
</evidence>
<evidence type="ECO:0000313" key="1">
    <source>
        <dbReference type="EMBL" id="MDC8829762.1"/>
    </source>
</evidence>
<accession>A0ABT5L1L7</accession>
<reference evidence="1 2" key="1">
    <citation type="submission" date="2022-10" db="EMBL/GenBank/DDBJ databases">
        <title>Alteromonas sp. chi3 Genome sequencing.</title>
        <authorList>
            <person name="Park S."/>
        </authorList>
    </citation>
    <scope>NUCLEOTIDE SEQUENCE [LARGE SCALE GENOMIC DNA]</scope>
    <source>
        <strain evidence="2">chi3</strain>
    </source>
</reference>
<comment type="caution">
    <text evidence="1">The sequence shown here is derived from an EMBL/GenBank/DDBJ whole genome shotgun (WGS) entry which is preliminary data.</text>
</comment>
<evidence type="ECO:0008006" key="3">
    <source>
        <dbReference type="Google" id="ProtNLM"/>
    </source>
</evidence>
<protein>
    <recommendedName>
        <fullName evidence="3">DUF4402 domain-containing protein</fullName>
    </recommendedName>
</protein>